<comment type="subcellular location">
    <subcellularLocation>
        <location evidence="1">Virion</location>
    </subcellularLocation>
</comment>
<feature type="region of interest" description="Disordered" evidence="7">
    <location>
        <begin position="1"/>
        <end position="39"/>
    </location>
</feature>
<dbReference type="GO" id="GO:0005198">
    <property type="term" value="F:structural molecule activity"/>
    <property type="evidence" value="ECO:0007669"/>
    <property type="project" value="InterPro"/>
</dbReference>
<dbReference type="EMBL" id="MF447490">
    <property type="protein sequence ID" value="ASW15731.1"/>
    <property type="molecule type" value="Genomic_RNA"/>
</dbReference>
<organism evidence="9">
    <name type="scientific">Rice yellow mottle virus</name>
    <dbReference type="NCBI Taxonomy" id="31744"/>
    <lineage>
        <taxon>Viruses</taxon>
        <taxon>Riboviria</taxon>
        <taxon>Orthornavirae</taxon>
        <taxon>Pisuviricota</taxon>
        <taxon>Pisoniviricetes</taxon>
        <taxon>Sobelivirales</taxon>
        <taxon>Solemoviridae</taxon>
        <taxon>Sobemovirus</taxon>
        <taxon>Sobemovirus RYMV</taxon>
    </lineage>
</organism>
<comment type="similarity">
    <text evidence="2">Belongs to the icosahedral plant coat protein family.</text>
</comment>
<dbReference type="EMBL" id="MF447494">
    <property type="protein sequence ID" value="ASW15735.1"/>
    <property type="molecule type" value="Genomic_RNA"/>
</dbReference>
<evidence type="ECO:0000256" key="5">
    <source>
        <dbReference type="ARBA" id="ARBA00022844"/>
    </source>
</evidence>
<evidence type="ECO:0000256" key="2">
    <source>
        <dbReference type="ARBA" id="ARBA00007446"/>
    </source>
</evidence>
<accession>A0A286RMN6</accession>
<proteinExistence type="inferred from homology"/>
<reference evidence="9" key="1">
    <citation type="submission" date="2017-07" db="EMBL/GenBank/DDBJ databases">
        <title>Geographical Variation, Distribution and Diversity of Rice Yellow Mottle Virus Phylotypes in Tanzania.</title>
        <authorList>
            <person name="Hubert J."/>
            <person name="Pinel-Galzi A."/>
            <person name="Hebrard E."/>
        </authorList>
    </citation>
    <scope>NUCLEOTIDE SEQUENCE</scope>
    <source>
        <strain evidence="9">Tz416</strain>
        <strain evidence="10">Tz445</strain>
    </source>
</reference>
<keyword evidence="5" id="KW-0946">Virion</keyword>
<name>A0A286RMN6_9VIRU</name>
<keyword evidence="4 9" id="KW-0167">Capsid protein</keyword>
<dbReference type="GO" id="GO:0039617">
    <property type="term" value="C:T=3 icosahedral viral capsid"/>
    <property type="evidence" value="ECO:0007669"/>
    <property type="project" value="UniProtKB-KW"/>
</dbReference>
<evidence type="ECO:0000256" key="6">
    <source>
        <dbReference type="ARBA" id="ARBA00023060"/>
    </source>
</evidence>
<dbReference type="Pfam" id="PF00729">
    <property type="entry name" value="Viral_coat"/>
    <property type="match status" value="1"/>
</dbReference>
<feature type="compositionally biased region" description="Basic residues" evidence="7">
    <location>
        <begin position="16"/>
        <end position="25"/>
    </location>
</feature>
<dbReference type="Gene3D" id="2.60.120.20">
    <property type="match status" value="1"/>
</dbReference>
<dbReference type="InterPro" id="IPR029053">
    <property type="entry name" value="Viral_coat"/>
</dbReference>
<evidence type="ECO:0000256" key="4">
    <source>
        <dbReference type="ARBA" id="ARBA00022561"/>
    </source>
</evidence>
<dbReference type="InterPro" id="IPR000937">
    <property type="entry name" value="Capsid_prot_S-dom_vir"/>
</dbReference>
<evidence type="ECO:0000313" key="9">
    <source>
        <dbReference type="EMBL" id="ASW15731.1"/>
    </source>
</evidence>
<keyword evidence="6" id="KW-1142">T=3 icosahedral capsid protein</keyword>
<evidence type="ECO:0000259" key="8">
    <source>
        <dbReference type="Pfam" id="PF00729"/>
    </source>
</evidence>
<evidence type="ECO:0000256" key="1">
    <source>
        <dbReference type="ARBA" id="ARBA00004328"/>
    </source>
</evidence>
<evidence type="ECO:0000256" key="3">
    <source>
        <dbReference type="ARBA" id="ARBA00018091"/>
    </source>
</evidence>
<dbReference type="PROSITE" id="PS00555">
    <property type="entry name" value="ICOSAH_VIR_COAT_S"/>
    <property type="match status" value="1"/>
</dbReference>
<protein>
    <recommendedName>
        <fullName evidence="3">Capsid protein</fullName>
    </recommendedName>
</protein>
<evidence type="ECO:0000256" key="7">
    <source>
        <dbReference type="SAM" id="MobiDB-lite"/>
    </source>
</evidence>
<dbReference type="SUPFAM" id="SSF88633">
    <property type="entry name" value="Positive stranded ssRNA viruses"/>
    <property type="match status" value="1"/>
</dbReference>
<feature type="domain" description="Icosahedral viral capsid protein S" evidence="8">
    <location>
        <begin position="35"/>
        <end position="235"/>
    </location>
</feature>
<evidence type="ECO:0000313" key="10">
    <source>
        <dbReference type="EMBL" id="ASW15735.1"/>
    </source>
</evidence>
<gene>
    <name evidence="9" type="primary">CP</name>
</gene>
<sequence length="240" mass="26061">MARKGKKTNSNQGQQGKKKGRRPRGRSAEPQLQRAPMAQASRISGMVPGPLSSNTWPIHRAVEFLMDFKRSATSADAVTINCVPFNLPRVWNLARCYSLWKPTKWDVVYLPEVGAATAGSIEMCYLYDYADAIPSDTGKMSRTAGFVTSSVWYGAEGCHLLSGGTARNAVVASMDCSRVDWKRVTSSIPSAVDPNVVNTILPARLAVRSSIKPAVSDTPGKLYAIVSMVLRDPVDPTLNT</sequence>